<evidence type="ECO:0000313" key="17">
    <source>
        <dbReference type="Proteomes" id="UP001345219"/>
    </source>
</evidence>
<evidence type="ECO:0000256" key="14">
    <source>
        <dbReference type="SAM" id="Phobius"/>
    </source>
</evidence>
<feature type="transmembrane region" description="Helical" evidence="14">
    <location>
        <begin position="176"/>
        <end position="199"/>
    </location>
</feature>
<dbReference type="Gene3D" id="3.30.200.20">
    <property type="entry name" value="Phosphorylase Kinase, domain 1"/>
    <property type="match status" value="1"/>
</dbReference>
<keyword evidence="6" id="KW-0677">Repeat</keyword>
<comment type="subcellular location">
    <subcellularLocation>
        <location evidence="1">Membrane</location>
        <topology evidence="1">Single-pass membrane protein</topology>
    </subcellularLocation>
</comment>
<evidence type="ECO:0000256" key="8">
    <source>
        <dbReference type="ARBA" id="ARBA00022777"/>
    </source>
</evidence>
<keyword evidence="4 14" id="KW-0812">Transmembrane</keyword>
<keyword evidence="8" id="KW-0418">Kinase</keyword>
<evidence type="ECO:0000256" key="9">
    <source>
        <dbReference type="ARBA" id="ARBA00022840"/>
    </source>
</evidence>
<evidence type="ECO:0000256" key="3">
    <source>
        <dbReference type="ARBA" id="ARBA00022679"/>
    </source>
</evidence>
<dbReference type="GO" id="GO:0004674">
    <property type="term" value="F:protein serine/threonine kinase activity"/>
    <property type="evidence" value="ECO:0007669"/>
    <property type="project" value="UniProtKB-KW"/>
</dbReference>
<dbReference type="PANTHER" id="PTHR27002:SF181">
    <property type="entry name" value="RECEPTOR-LIKE SERINE_THREONINE-PROTEIN KINASE"/>
    <property type="match status" value="1"/>
</dbReference>
<evidence type="ECO:0000256" key="10">
    <source>
        <dbReference type="ARBA" id="ARBA00022989"/>
    </source>
</evidence>
<dbReference type="EMBL" id="JAXIOK010000014">
    <property type="protein sequence ID" value="KAK4755044.1"/>
    <property type="molecule type" value="Genomic_DNA"/>
</dbReference>
<evidence type="ECO:0000259" key="15">
    <source>
        <dbReference type="PROSITE" id="PS51473"/>
    </source>
</evidence>
<feature type="domain" description="Gnk2-homologous" evidence="15">
    <location>
        <begin position="38"/>
        <end position="140"/>
    </location>
</feature>
<dbReference type="Gene3D" id="3.30.430.20">
    <property type="entry name" value="Gnk2 domain, C-X8-C-X2-C motif"/>
    <property type="match status" value="1"/>
</dbReference>
<evidence type="ECO:0000256" key="13">
    <source>
        <dbReference type="SAM" id="MobiDB-lite"/>
    </source>
</evidence>
<keyword evidence="11 14" id="KW-0472">Membrane</keyword>
<keyword evidence="9" id="KW-0067">ATP-binding</keyword>
<keyword evidence="3" id="KW-0808">Transferase</keyword>
<sequence>MDPSLGSGQRSEIQRCIHIGLLCVQENATSRPTMASVVMMLNSFSTSLPLPTKPAFYAHNNTRPSGISVAANSSGGNNPDEPRNKSLKGSINECSPDLSEQQCSDCLEETIGKIPECCSGKIGGRLFRPSCKIRFELNHFYNELPEAQSTTPVSPPPTSRPTNTTSEGNSSSRTHIIIIAVVASSIFLCIIVISIFFFCRPKQRKPVENNDEAVEDEIRTAASLKYDFAIISAATDNFSEDNKLGQGGFGPVYKVPLEKYWVVYKGYACPHRWYHIFLHDTLSKK</sequence>
<dbReference type="PROSITE" id="PS51473">
    <property type="entry name" value="GNK2"/>
    <property type="match status" value="1"/>
</dbReference>
<keyword evidence="2" id="KW-0723">Serine/threonine-protein kinase</keyword>
<evidence type="ECO:0000256" key="6">
    <source>
        <dbReference type="ARBA" id="ARBA00022737"/>
    </source>
</evidence>
<evidence type="ECO:0000256" key="2">
    <source>
        <dbReference type="ARBA" id="ARBA00022527"/>
    </source>
</evidence>
<evidence type="ECO:0000256" key="1">
    <source>
        <dbReference type="ARBA" id="ARBA00004167"/>
    </source>
</evidence>
<dbReference type="SUPFAM" id="SSF56112">
    <property type="entry name" value="Protein kinase-like (PK-like)"/>
    <property type="match status" value="1"/>
</dbReference>
<keyword evidence="7" id="KW-0547">Nucleotide-binding</keyword>
<evidence type="ECO:0000256" key="4">
    <source>
        <dbReference type="ARBA" id="ARBA00022692"/>
    </source>
</evidence>
<feature type="region of interest" description="Disordered" evidence="13">
    <location>
        <begin position="146"/>
        <end position="170"/>
    </location>
</feature>
<accession>A0AAN7PWI0</accession>
<comment type="caution">
    <text evidence="16">The sequence shown here is derived from an EMBL/GenBank/DDBJ whole genome shotgun (WGS) entry which is preliminary data.</text>
</comment>
<dbReference type="Proteomes" id="UP001345219">
    <property type="component" value="Chromosome 8"/>
</dbReference>
<dbReference type="AlphaFoldDB" id="A0AAN7PWI0"/>
<feature type="compositionally biased region" description="Polar residues" evidence="13">
    <location>
        <begin position="67"/>
        <end position="77"/>
    </location>
</feature>
<protein>
    <recommendedName>
        <fullName evidence="15">Gnk2-homologous domain-containing protein</fullName>
    </recommendedName>
</protein>
<name>A0AAN7PWI0_9MYRT</name>
<dbReference type="GO" id="GO:0005886">
    <property type="term" value="C:plasma membrane"/>
    <property type="evidence" value="ECO:0007669"/>
    <property type="project" value="TreeGrafter"/>
</dbReference>
<dbReference type="InterPro" id="IPR002902">
    <property type="entry name" value="GNK2"/>
</dbReference>
<evidence type="ECO:0000256" key="11">
    <source>
        <dbReference type="ARBA" id="ARBA00023136"/>
    </source>
</evidence>
<dbReference type="PANTHER" id="PTHR27002">
    <property type="entry name" value="RECEPTOR-LIKE SERINE/THREONINE-PROTEIN KINASE SD1-8"/>
    <property type="match status" value="1"/>
</dbReference>
<keyword evidence="12" id="KW-0675">Receptor</keyword>
<organism evidence="16 17">
    <name type="scientific">Trapa incisa</name>
    <dbReference type="NCBI Taxonomy" id="236973"/>
    <lineage>
        <taxon>Eukaryota</taxon>
        <taxon>Viridiplantae</taxon>
        <taxon>Streptophyta</taxon>
        <taxon>Embryophyta</taxon>
        <taxon>Tracheophyta</taxon>
        <taxon>Spermatophyta</taxon>
        <taxon>Magnoliopsida</taxon>
        <taxon>eudicotyledons</taxon>
        <taxon>Gunneridae</taxon>
        <taxon>Pentapetalae</taxon>
        <taxon>rosids</taxon>
        <taxon>malvids</taxon>
        <taxon>Myrtales</taxon>
        <taxon>Lythraceae</taxon>
        <taxon>Trapa</taxon>
    </lineage>
</organism>
<keyword evidence="5" id="KW-0732">Signal</keyword>
<dbReference type="InterPro" id="IPR011009">
    <property type="entry name" value="Kinase-like_dom_sf"/>
</dbReference>
<evidence type="ECO:0000256" key="7">
    <source>
        <dbReference type="ARBA" id="ARBA00022741"/>
    </source>
</evidence>
<dbReference type="InterPro" id="IPR038408">
    <property type="entry name" value="GNK2_sf"/>
</dbReference>
<feature type="region of interest" description="Disordered" evidence="13">
    <location>
        <begin position="67"/>
        <end position="93"/>
    </location>
</feature>
<evidence type="ECO:0000313" key="16">
    <source>
        <dbReference type="EMBL" id="KAK4755044.1"/>
    </source>
</evidence>
<proteinExistence type="predicted"/>
<dbReference type="CDD" id="cd23509">
    <property type="entry name" value="Gnk2-like"/>
    <property type="match status" value="1"/>
</dbReference>
<evidence type="ECO:0000256" key="12">
    <source>
        <dbReference type="ARBA" id="ARBA00023170"/>
    </source>
</evidence>
<evidence type="ECO:0000256" key="5">
    <source>
        <dbReference type="ARBA" id="ARBA00022729"/>
    </source>
</evidence>
<keyword evidence="10 14" id="KW-1133">Transmembrane helix</keyword>
<gene>
    <name evidence="16" type="ORF">SAY87_008801</name>
</gene>
<dbReference type="GO" id="GO:0005524">
    <property type="term" value="F:ATP binding"/>
    <property type="evidence" value="ECO:0007669"/>
    <property type="project" value="UniProtKB-KW"/>
</dbReference>
<keyword evidence="17" id="KW-1185">Reference proteome</keyword>
<dbReference type="CDD" id="cd12087">
    <property type="entry name" value="TM_EGFR-like"/>
    <property type="match status" value="1"/>
</dbReference>
<reference evidence="16 17" key="1">
    <citation type="journal article" date="2023" name="Hortic Res">
        <title>Pangenome of water caltrop reveals structural variations and asymmetric subgenome divergence after allopolyploidization.</title>
        <authorList>
            <person name="Zhang X."/>
            <person name="Chen Y."/>
            <person name="Wang L."/>
            <person name="Yuan Y."/>
            <person name="Fang M."/>
            <person name="Shi L."/>
            <person name="Lu R."/>
            <person name="Comes H.P."/>
            <person name="Ma Y."/>
            <person name="Chen Y."/>
            <person name="Huang G."/>
            <person name="Zhou Y."/>
            <person name="Zheng Z."/>
            <person name="Qiu Y."/>
        </authorList>
    </citation>
    <scope>NUCLEOTIDE SEQUENCE [LARGE SCALE GENOMIC DNA]</scope>
    <source>
        <tissue evidence="16">Roots</tissue>
    </source>
</reference>